<dbReference type="AlphaFoldDB" id="A0A7M4F1Z4"/>
<keyword evidence="2" id="KW-1185">Reference proteome</keyword>
<dbReference type="GeneTree" id="ENSGT01050000248128"/>
<protein>
    <recommendedName>
        <fullName evidence="3">Reverse transcriptase domain-containing protein</fullName>
    </recommendedName>
</protein>
<evidence type="ECO:0008006" key="3">
    <source>
        <dbReference type="Google" id="ProtNLM"/>
    </source>
</evidence>
<dbReference type="PANTHER" id="PTHR33332">
    <property type="entry name" value="REVERSE TRANSCRIPTASE DOMAIN-CONTAINING PROTEIN"/>
    <property type="match status" value="1"/>
</dbReference>
<reference evidence="1" key="1">
    <citation type="submission" date="2025-08" db="UniProtKB">
        <authorList>
            <consortium name="Ensembl"/>
        </authorList>
    </citation>
    <scope>IDENTIFICATION</scope>
</reference>
<organism evidence="1 2">
    <name type="scientific">Crocodylus porosus</name>
    <name type="common">Saltwater crocodile</name>
    <name type="synonym">Estuarine crocodile</name>
    <dbReference type="NCBI Taxonomy" id="8502"/>
    <lineage>
        <taxon>Eukaryota</taxon>
        <taxon>Metazoa</taxon>
        <taxon>Chordata</taxon>
        <taxon>Craniata</taxon>
        <taxon>Vertebrata</taxon>
        <taxon>Euteleostomi</taxon>
        <taxon>Archelosauria</taxon>
        <taxon>Archosauria</taxon>
        <taxon>Crocodylia</taxon>
        <taxon>Longirostres</taxon>
        <taxon>Crocodylidae</taxon>
        <taxon>Crocodylus</taxon>
    </lineage>
</organism>
<dbReference type="Ensembl" id="ENSCPRT00005021398.1">
    <property type="protein sequence ID" value="ENSCPRP00005018297.1"/>
    <property type="gene ID" value="ENSCPRG00005012767.1"/>
</dbReference>
<evidence type="ECO:0000313" key="1">
    <source>
        <dbReference type="Ensembl" id="ENSCPRP00005018297.1"/>
    </source>
</evidence>
<dbReference type="Proteomes" id="UP000594220">
    <property type="component" value="Unplaced"/>
</dbReference>
<evidence type="ECO:0000313" key="2">
    <source>
        <dbReference type="Proteomes" id="UP000594220"/>
    </source>
</evidence>
<accession>A0A7M4F1Z4</accession>
<proteinExistence type="predicted"/>
<sequence length="73" mass="8252">MDERTIRWIDNWLKHRAQRVVINGSMSSWQMVSSGVPQGLVLGLVLFNDSSVPSEESQRENQLARAIVALLCQ</sequence>
<name>A0A7M4F1Z4_CROPO</name>
<reference evidence="1" key="2">
    <citation type="submission" date="2025-09" db="UniProtKB">
        <authorList>
            <consortium name="Ensembl"/>
        </authorList>
    </citation>
    <scope>IDENTIFICATION</scope>
</reference>